<evidence type="ECO:0000256" key="1">
    <source>
        <dbReference type="ARBA" id="ARBA00022786"/>
    </source>
</evidence>
<dbReference type="Gene3D" id="1.10.8.10">
    <property type="entry name" value="DNA helicase RuvA subunit, C-terminal domain"/>
    <property type="match status" value="1"/>
</dbReference>
<keyword evidence="1" id="KW-0833">Ubl conjugation pathway</keyword>
<dbReference type="InterPro" id="IPR042460">
    <property type="entry name" value="DCN1-like_PONY"/>
</dbReference>
<dbReference type="InterPro" id="IPR014764">
    <property type="entry name" value="DCN-prot"/>
</dbReference>
<dbReference type="Gene3D" id="1.10.238.10">
    <property type="entry name" value="EF-hand"/>
    <property type="match status" value="1"/>
</dbReference>
<evidence type="ECO:0000259" key="3">
    <source>
        <dbReference type="PROSITE" id="PS51229"/>
    </source>
</evidence>
<dbReference type="PROSITE" id="PS51229">
    <property type="entry name" value="DCUN1"/>
    <property type="match status" value="1"/>
</dbReference>
<evidence type="ECO:0000256" key="2">
    <source>
        <dbReference type="RuleBase" id="RU410713"/>
    </source>
</evidence>
<dbReference type="GO" id="GO:0000151">
    <property type="term" value="C:ubiquitin ligase complex"/>
    <property type="evidence" value="ECO:0007669"/>
    <property type="project" value="TreeGrafter"/>
</dbReference>
<name>A0A6B2LFK6_9EUKA</name>
<evidence type="ECO:0000313" key="4">
    <source>
        <dbReference type="EMBL" id="NDV35849.1"/>
    </source>
</evidence>
<dbReference type="PANTHER" id="PTHR12281:SF31">
    <property type="entry name" value="DCN1-LIKE PROTEIN 3"/>
    <property type="match status" value="1"/>
</dbReference>
<dbReference type="AlphaFoldDB" id="A0A6B2LFK6"/>
<dbReference type="CDD" id="cd14350">
    <property type="entry name" value="UBA_DCNL"/>
    <property type="match status" value="1"/>
</dbReference>
<accession>A0A6B2LFK6</accession>
<comment type="function">
    <text evidence="2">Neddylation of cullins play an essential role in the regulation of SCF-type complexes activity.</text>
</comment>
<dbReference type="GO" id="GO:0031624">
    <property type="term" value="F:ubiquitin conjugating enzyme binding"/>
    <property type="evidence" value="ECO:0007669"/>
    <property type="project" value="TreeGrafter"/>
</dbReference>
<sequence length="242" mass="28330">MSRLNSRQRDAVNTFISFTHSSEARAVQYLNAAKWNVEGAVDVYFSNPPPPEKTKFDENSIAKLFQNYSGGAENIEQDGIERFFKELNVDMTDVVSFAVLWQFRAKSPNQLTKQEFVDGFKRLQCSNLNDLKSKIRGIKKDLEDENIFKEFYIYMFDFTKGNKKTLDLPVALYLWETLLTNKFPHLKNWIAFIQEHHKKAINKDTWILLLDFSKINLNEYDADGAWPSLIDEFVEYVKQKKT</sequence>
<dbReference type="Pfam" id="PF03556">
    <property type="entry name" value="Cullin_binding"/>
    <property type="match status" value="1"/>
</dbReference>
<protein>
    <recommendedName>
        <fullName evidence="2">Defective in cullin neddylation protein</fullName>
    </recommendedName>
</protein>
<dbReference type="Gene3D" id="1.10.238.200">
    <property type="entry name" value="Cullin, PONY binding domain"/>
    <property type="match status" value="1"/>
</dbReference>
<dbReference type="EMBL" id="GIBP01006880">
    <property type="protein sequence ID" value="NDV35849.1"/>
    <property type="molecule type" value="Transcribed_RNA"/>
</dbReference>
<feature type="domain" description="DCUN1" evidence="3">
    <location>
        <begin position="56"/>
        <end position="238"/>
    </location>
</feature>
<dbReference type="GO" id="GO:0045116">
    <property type="term" value="P:protein neddylation"/>
    <property type="evidence" value="ECO:0007669"/>
    <property type="project" value="TreeGrafter"/>
</dbReference>
<dbReference type="GO" id="GO:0032182">
    <property type="term" value="F:ubiquitin-like protein binding"/>
    <property type="evidence" value="ECO:0007669"/>
    <property type="project" value="TreeGrafter"/>
</dbReference>
<dbReference type="PANTHER" id="PTHR12281">
    <property type="entry name" value="RP42 RELATED"/>
    <property type="match status" value="1"/>
</dbReference>
<dbReference type="SUPFAM" id="SSF46934">
    <property type="entry name" value="UBA-like"/>
    <property type="match status" value="1"/>
</dbReference>
<reference evidence="4" key="1">
    <citation type="journal article" date="2020" name="J. Eukaryot. Microbiol.">
        <title>De novo Sequencing, Assembly and Annotation of the Transcriptome for the Free-Living Testate Amoeba Arcella intermedia.</title>
        <authorList>
            <person name="Ribeiro G.M."/>
            <person name="Porfirio-Sousa A.L."/>
            <person name="Maurer-Alcala X.X."/>
            <person name="Katz L.A."/>
            <person name="Lahr D.J.G."/>
        </authorList>
    </citation>
    <scope>NUCLEOTIDE SEQUENCE</scope>
</reference>
<proteinExistence type="predicted"/>
<dbReference type="Pfam" id="PF14555">
    <property type="entry name" value="UBA_4"/>
    <property type="match status" value="1"/>
</dbReference>
<organism evidence="4">
    <name type="scientific">Arcella intermedia</name>
    <dbReference type="NCBI Taxonomy" id="1963864"/>
    <lineage>
        <taxon>Eukaryota</taxon>
        <taxon>Amoebozoa</taxon>
        <taxon>Tubulinea</taxon>
        <taxon>Elardia</taxon>
        <taxon>Arcellinida</taxon>
        <taxon>Sphaerothecina</taxon>
        <taxon>Arcellidae</taxon>
        <taxon>Arcella</taxon>
    </lineage>
</organism>
<dbReference type="GO" id="GO:0097602">
    <property type="term" value="F:cullin family protein binding"/>
    <property type="evidence" value="ECO:0007669"/>
    <property type="project" value="TreeGrafter"/>
</dbReference>
<dbReference type="InterPro" id="IPR005176">
    <property type="entry name" value="PONY_dom"/>
</dbReference>
<dbReference type="InterPro" id="IPR009060">
    <property type="entry name" value="UBA-like_sf"/>
</dbReference>